<accession>A0A3V0NJL2</accession>
<name>A0A3V0NJL2_SALET</name>
<dbReference type="EMBL" id="AAIILT010000031">
    <property type="protein sequence ID" value="ECE5912361.1"/>
    <property type="molecule type" value="Genomic_DNA"/>
</dbReference>
<sequence length="26" mass="2724">MVLATTPRLTSINLASALIKKQGISP</sequence>
<feature type="non-terminal residue" evidence="1">
    <location>
        <position position="26"/>
    </location>
</feature>
<comment type="caution">
    <text evidence="1">The sequence shown here is derived from an EMBL/GenBank/DDBJ whole genome shotgun (WGS) entry which is preliminary data.</text>
</comment>
<evidence type="ECO:0000313" key="1">
    <source>
        <dbReference type="EMBL" id="ECE5912361.1"/>
    </source>
</evidence>
<proteinExistence type="predicted"/>
<protein>
    <submittedName>
        <fullName evidence="1">Curli assembly protein CsgC</fullName>
    </submittedName>
</protein>
<gene>
    <name evidence="1" type="ORF">AH079_23010</name>
</gene>
<reference evidence="1" key="1">
    <citation type="submission" date="2018-05" db="EMBL/GenBank/DDBJ databases">
        <authorList>
            <consortium name="GenomeTrakr network: Whole genome sequencing for foodborne pathogen traceback"/>
        </authorList>
    </citation>
    <scope>NUCLEOTIDE SEQUENCE</scope>
    <source>
        <strain evidence="1">FDA00001697</strain>
    </source>
</reference>
<dbReference type="AlphaFoldDB" id="A0A3V0NJL2"/>
<organism evidence="1">
    <name type="scientific">Salmonella enterica I</name>
    <dbReference type="NCBI Taxonomy" id="59201"/>
    <lineage>
        <taxon>Bacteria</taxon>
        <taxon>Pseudomonadati</taxon>
        <taxon>Pseudomonadota</taxon>
        <taxon>Gammaproteobacteria</taxon>
        <taxon>Enterobacterales</taxon>
        <taxon>Enterobacteriaceae</taxon>
        <taxon>Salmonella</taxon>
    </lineage>
</organism>